<proteinExistence type="predicted"/>
<keyword evidence="1" id="KW-0812">Transmembrane</keyword>
<reference evidence="2 3" key="1">
    <citation type="journal article" date="2016" name="Eur. J. Clin. Microbiol. Infect. Dis.">
        <title>Whole genome sequencing as a tool for phylogenetic analysis of clinical strains of Mitis group streptococci.</title>
        <authorList>
            <person name="Rasmussen L.H."/>
            <person name="Dargis R."/>
            <person name="Hojholt K."/>
            <person name="Christensen J.J."/>
            <person name="Skovgaard O."/>
            <person name="Justesen U.S."/>
            <person name="Rosenvinge F.S."/>
            <person name="Moser C."/>
            <person name="Lukjancenko O."/>
            <person name="Rasmussen S."/>
            <person name="Nielsen X.C."/>
        </authorList>
    </citation>
    <scope>NUCLEOTIDE SEQUENCE [LARGE SCALE GENOMIC DNA]</scope>
    <source>
        <strain evidence="2 3">OD_348934_12</strain>
    </source>
</reference>
<keyword evidence="1" id="KW-0472">Membrane</keyword>
<dbReference type="Proteomes" id="UP000193538">
    <property type="component" value="Unassembled WGS sequence"/>
</dbReference>
<accession>A0A1X1FUJ1</accession>
<evidence type="ECO:0000313" key="2">
    <source>
        <dbReference type="EMBL" id="ORO37926.1"/>
    </source>
</evidence>
<feature type="transmembrane region" description="Helical" evidence="1">
    <location>
        <begin position="197"/>
        <end position="213"/>
    </location>
</feature>
<sequence length="386" mass="44400">MLKIERDKLLVAVVLTLVISIDMIQTSMLAPILPHIPNIVPFFGVVLLGLRFLYIKQYTFTFLLFAPLLLIAGCLVYYKTGNLNALMYLFLIIFLYKVDFESVLKLYVGISLFFVVLIILLSMMGVIPNLQFVQSRAAGVVVRNSFGFIYPTDFASHCFYLFTALSYLLRKKFIFLRTLSGVALATFIIVYCDARLNALSILVATGAFFYFYYRNKTEWRLFGLLPFSAGIASSVMVYLSKQFSWSHPMYVFLNNLLSMRLHLGHEALKKYPVQQFGTRGVSFVGYGGKTETVFNYDYVDSSYVQMLFNYGMIPVILLVCLYMVQSWTLYRRKNYLLLTCLALVAVNCMFEAFWVRPSYNIFMFLLFATIPAMDFEGEKSEMREAV</sequence>
<comment type="caution">
    <text evidence="2">The sequence shown here is derived from an EMBL/GenBank/DDBJ whole genome shotgun (WGS) entry which is preliminary data.</text>
</comment>
<feature type="transmembrane region" description="Helical" evidence="1">
    <location>
        <begin position="60"/>
        <end position="78"/>
    </location>
</feature>
<dbReference type="RefSeq" id="WP_084939330.1">
    <property type="nucleotide sequence ID" value="NZ_NCUC01000014.1"/>
</dbReference>
<feature type="transmembrane region" description="Helical" evidence="1">
    <location>
        <begin position="303"/>
        <end position="324"/>
    </location>
</feature>
<dbReference type="AlphaFoldDB" id="A0A1X1FUJ1"/>
<feature type="transmembrane region" description="Helical" evidence="1">
    <location>
        <begin position="174"/>
        <end position="191"/>
    </location>
</feature>
<dbReference type="EMBL" id="NCUC01000014">
    <property type="protein sequence ID" value="ORO37926.1"/>
    <property type="molecule type" value="Genomic_DNA"/>
</dbReference>
<keyword evidence="1" id="KW-1133">Transmembrane helix</keyword>
<feature type="transmembrane region" description="Helical" evidence="1">
    <location>
        <begin position="336"/>
        <end position="355"/>
    </location>
</feature>
<protein>
    <submittedName>
        <fullName evidence="2">Polysaccharide polymerase</fullName>
    </submittedName>
</protein>
<feature type="transmembrane region" description="Helical" evidence="1">
    <location>
        <begin position="9"/>
        <end position="30"/>
    </location>
</feature>
<evidence type="ECO:0000313" key="3">
    <source>
        <dbReference type="Proteomes" id="UP000193538"/>
    </source>
</evidence>
<feature type="transmembrane region" description="Helical" evidence="1">
    <location>
        <begin position="220"/>
        <end position="239"/>
    </location>
</feature>
<feature type="transmembrane region" description="Helical" evidence="1">
    <location>
        <begin position="36"/>
        <end position="53"/>
    </location>
</feature>
<name>A0A1X1FUJ1_STROR</name>
<evidence type="ECO:0000256" key="1">
    <source>
        <dbReference type="SAM" id="Phobius"/>
    </source>
</evidence>
<gene>
    <name evidence="2" type="ORF">B7729_08065</name>
</gene>
<feature type="transmembrane region" description="Helical" evidence="1">
    <location>
        <begin position="107"/>
        <end position="128"/>
    </location>
</feature>
<organism evidence="2 3">
    <name type="scientific">Streptococcus oralis subsp. tigurinus</name>
    <dbReference type="NCBI Taxonomy" id="1077464"/>
    <lineage>
        <taxon>Bacteria</taxon>
        <taxon>Bacillati</taxon>
        <taxon>Bacillota</taxon>
        <taxon>Bacilli</taxon>
        <taxon>Lactobacillales</taxon>
        <taxon>Streptococcaceae</taxon>
        <taxon>Streptococcus</taxon>
    </lineage>
</organism>